<dbReference type="CDD" id="cd16913">
    <property type="entry name" value="YkuD_like"/>
    <property type="match status" value="1"/>
</dbReference>
<dbReference type="InterPro" id="IPR038063">
    <property type="entry name" value="Transpep_catalytic_dom"/>
</dbReference>
<evidence type="ECO:0000256" key="7">
    <source>
        <dbReference type="SAM" id="Phobius"/>
    </source>
</evidence>
<keyword evidence="7" id="KW-0812">Transmembrane</keyword>
<dbReference type="GO" id="GO:0005576">
    <property type="term" value="C:extracellular region"/>
    <property type="evidence" value="ECO:0007669"/>
    <property type="project" value="TreeGrafter"/>
</dbReference>
<dbReference type="SUPFAM" id="SSF141523">
    <property type="entry name" value="L,D-transpeptidase catalytic domain-like"/>
    <property type="match status" value="1"/>
</dbReference>
<comment type="pathway">
    <text evidence="1 6">Cell wall biogenesis; peptidoglycan biosynthesis.</text>
</comment>
<dbReference type="GO" id="GO:0071555">
    <property type="term" value="P:cell wall organization"/>
    <property type="evidence" value="ECO:0007669"/>
    <property type="project" value="UniProtKB-UniRule"/>
</dbReference>
<sequence length="477" mass="53902">MQINKKHRLAWVLGIACLILGILIIQQLYYQSTHFWTNTTIDNINISHLNYQEAVKKIENQRVTPSYTINDLQNKKVLASKKFNNIPVTDYETQLKYRLTEQRNRLWWSINHSTKQFKALTLYKKSALLSAIKTDQPSLQKHLEAINASRTMPQDGKVMIQDGKVSLLSAHSGNQILVNQTVEKVSDKLLNTPNKHVEITAPLLSETWSGKTTAKKIRLLLKNQFTFRAKGHQITGQVSDLIENGTISKDGPSIDLKPAYKFIKRFNHKYTLSGAQNLTFTTVQGKQVSFSNAEGTLGWSLNTDSEAQHLIQSLLAGKNNVSAKNFNQANQTLNQKNWHKKIANSDHIEIDLTHERLYLVQNQTVAQKIRINTGSSKINIATPTGAYFIKFKIAPITMRGYEKNGEPYKSYVPQADNLTDDGIFIHSAPWVQASVFGNPSQRYNHGSNGCINIPPKDMVKLYQKTTVDEPVIIYGQG</sequence>
<feature type="active site" description="Proton donor/acceptor" evidence="6">
    <location>
        <position position="426"/>
    </location>
</feature>
<evidence type="ECO:0000256" key="3">
    <source>
        <dbReference type="ARBA" id="ARBA00022960"/>
    </source>
</evidence>
<reference evidence="10" key="4">
    <citation type="submission" date="2020-11" db="EMBL/GenBank/DDBJ databases">
        <title>Antibiotic susceptibility profiles of Pediococcus pentosaceus from various origins and their implications for the safety assessment of strains with food-technology applications.</title>
        <authorList>
            <person name="Shani N."/>
            <person name="Oberhaensli S."/>
            <person name="Arias E."/>
        </authorList>
    </citation>
    <scope>NUCLEOTIDE SEQUENCE</scope>
    <source>
        <strain evidence="10">FAM 19164</strain>
    </source>
</reference>
<evidence type="ECO:0000313" key="10">
    <source>
        <dbReference type="EMBL" id="MBF7126515.1"/>
    </source>
</evidence>
<evidence type="ECO:0000256" key="4">
    <source>
        <dbReference type="ARBA" id="ARBA00022984"/>
    </source>
</evidence>
<dbReference type="Proteomes" id="UP000743107">
    <property type="component" value="Unassembled WGS sequence"/>
</dbReference>
<dbReference type="AlphaFoldDB" id="A0A6L5A428"/>
<feature type="domain" description="L,D-TPase catalytic" evidence="8">
    <location>
        <begin position="346"/>
        <end position="474"/>
    </location>
</feature>
<keyword evidence="11" id="KW-1185">Reference proteome</keyword>
<proteinExistence type="predicted"/>
<dbReference type="EMBL" id="WENB01000001">
    <property type="protein sequence ID" value="KAF0415024.1"/>
    <property type="molecule type" value="Genomic_DNA"/>
</dbReference>
<accession>A0A6L5A428</accession>
<evidence type="ECO:0000256" key="1">
    <source>
        <dbReference type="ARBA" id="ARBA00004752"/>
    </source>
</evidence>
<reference evidence="9" key="1">
    <citation type="submission" date="2019-10" db="EMBL/GenBank/DDBJ databases">
        <authorList>
            <person name="Irmler S."/>
            <person name="Berthoud H."/>
            <person name="Roetschi A."/>
            <person name="Arias E."/>
            <person name="Shani N."/>
            <person name="Wuethrich D."/>
            <person name="Bruggmann R."/>
        </authorList>
    </citation>
    <scope>NUCLEOTIDE SEQUENCE</scope>
    <source>
        <strain evidence="9">FAM13073</strain>
    </source>
</reference>
<gene>
    <name evidence="9" type="ORF">GBO79_01515</name>
    <name evidence="10" type="ORF">ITQ97_01515</name>
</gene>
<evidence type="ECO:0000313" key="11">
    <source>
        <dbReference type="Proteomes" id="UP000472573"/>
    </source>
</evidence>
<evidence type="ECO:0000256" key="5">
    <source>
        <dbReference type="ARBA" id="ARBA00023316"/>
    </source>
</evidence>
<dbReference type="PANTHER" id="PTHR30582">
    <property type="entry name" value="L,D-TRANSPEPTIDASE"/>
    <property type="match status" value="1"/>
</dbReference>
<dbReference type="Proteomes" id="UP000472573">
    <property type="component" value="Unassembled WGS sequence"/>
</dbReference>
<organism evidence="10 12">
    <name type="scientific">Pediococcus pentosaceus</name>
    <dbReference type="NCBI Taxonomy" id="1255"/>
    <lineage>
        <taxon>Bacteria</taxon>
        <taxon>Bacillati</taxon>
        <taxon>Bacillota</taxon>
        <taxon>Bacilli</taxon>
        <taxon>Lactobacillales</taxon>
        <taxon>Lactobacillaceae</taxon>
        <taxon>Pediococcus</taxon>
    </lineage>
</organism>
<dbReference type="SUPFAM" id="SSF143985">
    <property type="entry name" value="L,D-transpeptidase pre-catalytic domain-like"/>
    <property type="match status" value="1"/>
</dbReference>
<comment type="caution">
    <text evidence="10">The sequence shown here is derived from an EMBL/GenBank/DDBJ whole genome shotgun (WGS) entry which is preliminary data.</text>
</comment>
<dbReference type="Pfam" id="PF03734">
    <property type="entry name" value="YkuD"/>
    <property type="match status" value="1"/>
</dbReference>
<evidence type="ECO:0000256" key="2">
    <source>
        <dbReference type="ARBA" id="ARBA00022679"/>
    </source>
</evidence>
<dbReference type="GO" id="GO:0018104">
    <property type="term" value="P:peptidoglycan-protein cross-linking"/>
    <property type="evidence" value="ECO:0007669"/>
    <property type="project" value="TreeGrafter"/>
</dbReference>
<evidence type="ECO:0000259" key="8">
    <source>
        <dbReference type="PROSITE" id="PS52029"/>
    </source>
</evidence>
<evidence type="ECO:0000256" key="6">
    <source>
        <dbReference type="PROSITE-ProRule" id="PRU01373"/>
    </source>
</evidence>
<keyword evidence="7" id="KW-1133">Transmembrane helix</keyword>
<dbReference type="GO" id="GO:0008360">
    <property type="term" value="P:regulation of cell shape"/>
    <property type="evidence" value="ECO:0007669"/>
    <property type="project" value="UniProtKB-UniRule"/>
</dbReference>
<dbReference type="RefSeq" id="WP_159276451.1">
    <property type="nucleotide sequence ID" value="NZ_JADOFS010000001.1"/>
</dbReference>
<protein>
    <submittedName>
        <fullName evidence="9">L,D-transpeptidase family protein</fullName>
    </submittedName>
    <submittedName>
        <fullName evidence="10">L,D-transpeptidase/peptidoglycan binding protein</fullName>
    </submittedName>
</protein>
<dbReference type="InterPro" id="IPR038054">
    <property type="entry name" value="LD_TPept-like_central_sf"/>
</dbReference>
<dbReference type="PANTHER" id="PTHR30582:SF2">
    <property type="entry name" value="L,D-TRANSPEPTIDASE YCIB-RELATED"/>
    <property type="match status" value="1"/>
</dbReference>
<dbReference type="InterPro" id="IPR005490">
    <property type="entry name" value="LD_TPept_cat_dom"/>
</dbReference>
<keyword evidence="5 6" id="KW-0961">Cell wall biogenesis/degradation</keyword>
<keyword evidence="4 6" id="KW-0573">Peptidoglycan synthesis</keyword>
<dbReference type="PROSITE" id="PS52029">
    <property type="entry name" value="LD_TPASE"/>
    <property type="match status" value="1"/>
</dbReference>
<reference evidence="11" key="3">
    <citation type="submission" date="2020-03" db="EMBL/GenBank/DDBJ databases">
        <title>SpeciesPrimer: A bioinformatics pipeline dedicated to the design of qPCR primers for the quantification of bacterial species.</title>
        <authorList>
            <person name="Dreier M."/>
            <person name="Berthoud H."/>
            <person name="Shani N."/>
            <person name="Wechsler D."/>
            <person name="Junier P."/>
        </authorList>
    </citation>
    <scope>NUCLEOTIDE SEQUENCE [LARGE SCALE GENOMIC DNA]</scope>
    <source>
        <strain evidence="11">FAM13073</strain>
    </source>
</reference>
<evidence type="ECO:0000313" key="9">
    <source>
        <dbReference type="EMBL" id="KAF0415024.1"/>
    </source>
</evidence>
<evidence type="ECO:0000313" key="12">
    <source>
        <dbReference type="Proteomes" id="UP000743107"/>
    </source>
</evidence>
<dbReference type="InterPro" id="IPR050979">
    <property type="entry name" value="LD-transpeptidase"/>
</dbReference>
<dbReference type="Gene3D" id="2.40.440.10">
    <property type="entry name" value="L,D-transpeptidase catalytic domain-like"/>
    <property type="match status" value="1"/>
</dbReference>
<dbReference type="GO" id="GO:0071972">
    <property type="term" value="F:peptidoglycan L,D-transpeptidase activity"/>
    <property type="evidence" value="ECO:0007669"/>
    <property type="project" value="TreeGrafter"/>
</dbReference>
<keyword evidence="3 6" id="KW-0133">Cell shape</keyword>
<feature type="active site" description="Nucleophile" evidence="6">
    <location>
        <position position="450"/>
    </location>
</feature>
<dbReference type="Gene3D" id="3.10.20.800">
    <property type="match status" value="1"/>
</dbReference>
<reference evidence="9" key="2">
    <citation type="submission" date="2019-12" db="EMBL/GenBank/DDBJ databases">
        <title>SpeciesPrimer: A bioinformatics pipeline dedicated to the design of qPCR primers for the quantification of bacterial species.</title>
        <authorList>
            <person name="Dreier M."/>
            <person name="Berthoud H."/>
            <person name="Shani N."/>
            <person name="Wechsler D."/>
            <person name="Junier P."/>
        </authorList>
    </citation>
    <scope>NUCLEOTIDE SEQUENCE</scope>
    <source>
        <strain evidence="9">FAM13073</strain>
    </source>
</reference>
<dbReference type="EMBL" id="JADOFV010000001">
    <property type="protein sequence ID" value="MBF7126515.1"/>
    <property type="molecule type" value="Genomic_DNA"/>
</dbReference>
<feature type="transmembrane region" description="Helical" evidence="7">
    <location>
        <begin position="9"/>
        <end position="30"/>
    </location>
</feature>
<name>A0A6L5A428_PEDPE</name>
<dbReference type="GO" id="GO:0016740">
    <property type="term" value="F:transferase activity"/>
    <property type="evidence" value="ECO:0007669"/>
    <property type="project" value="UniProtKB-KW"/>
</dbReference>
<keyword evidence="2" id="KW-0808">Transferase</keyword>
<keyword evidence="7" id="KW-0472">Membrane</keyword>